<evidence type="ECO:0000313" key="3">
    <source>
        <dbReference type="EMBL" id="MCW4630830.1"/>
    </source>
</evidence>
<evidence type="ECO:0000259" key="2">
    <source>
        <dbReference type="Pfam" id="PF13472"/>
    </source>
</evidence>
<feature type="domain" description="SGNH hydrolase-type esterase" evidence="2">
    <location>
        <begin position="45"/>
        <end position="209"/>
    </location>
</feature>
<reference evidence="3" key="1">
    <citation type="submission" date="2022-11" db="EMBL/GenBank/DDBJ databases">
        <title>Marinomonas sp. nov., isolated from marine algae.</title>
        <authorList>
            <person name="Choi D.G."/>
            <person name="Kim J.M."/>
            <person name="Lee J.K."/>
            <person name="Baek J.H."/>
            <person name="Jeon C.O."/>
        </authorList>
    </citation>
    <scope>NUCLEOTIDE SEQUENCE</scope>
    <source>
        <strain evidence="3">KJ51-3</strain>
    </source>
</reference>
<dbReference type="Proteomes" id="UP001431181">
    <property type="component" value="Unassembled WGS sequence"/>
</dbReference>
<evidence type="ECO:0000256" key="1">
    <source>
        <dbReference type="ARBA" id="ARBA00038184"/>
    </source>
</evidence>
<dbReference type="EMBL" id="JAPEUL010000009">
    <property type="protein sequence ID" value="MCW4630830.1"/>
    <property type="molecule type" value="Genomic_DNA"/>
</dbReference>
<dbReference type="PANTHER" id="PTHR11852:SF0">
    <property type="entry name" value="PLATELET-ACTIVATING FACTOR ACETYLHYDROLASE IB SUBUNIT BETA HOMOLOG"/>
    <property type="match status" value="1"/>
</dbReference>
<dbReference type="InterPro" id="IPR013830">
    <property type="entry name" value="SGNH_hydro"/>
</dbReference>
<comment type="similarity">
    <text evidence="1">Belongs to the 'GDSL' lipolytic enzyme family. Platelet-activating factor acetylhydrolase IB beta/gamma subunits subfamily.</text>
</comment>
<dbReference type="Gene3D" id="3.40.50.1110">
    <property type="entry name" value="SGNH hydrolase"/>
    <property type="match status" value="1"/>
</dbReference>
<evidence type="ECO:0000313" key="4">
    <source>
        <dbReference type="Proteomes" id="UP001431181"/>
    </source>
</evidence>
<dbReference type="PANTHER" id="PTHR11852">
    <property type="entry name" value="PLATELET-ACTIVATING FACTOR ACETYLHYDROLASE"/>
    <property type="match status" value="1"/>
</dbReference>
<dbReference type="RefSeq" id="WP_265220325.1">
    <property type="nucleotide sequence ID" value="NZ_JAPEUL010000009.1"/>
</dbReference>
<comment type="caution">
    <text evidence="3">The sequence shown here is derived from an EMBL/GenBank/DDBJ whole genome shotgun (WGS) entry which is preliminary data.</text>
</comment>
<sequence>MKAAKQLPTEPLSIKAMPQETLWWLPRHEEKLAEKDAMERVDLVFLGDSITQAWEKEGADAWDVYYRPRNALNLGFNGDKTENVLWRLAHGELDNIAPKLLVLLIGTNNSGHRMDKAEDTALGIKQILSVLAEKLPQTKVLLLGIFPRSAKPTQKLRKLNDEVNQIICTYADDKRVFFRDINSVFLDEDGHLISDVMNDFLHPNSSQYQVFAEAIEPYVAQLMTSDLSNALNHLSSNTESST</sequence>
<organism evidence="3 4">
    <name type="scientific">Marinomonas rhodophyticola</name>
    <dbReference type="NCBI Taxonomy" id="2992803"/>
    <lineage>
        <taxon>Bacteria</taxon>
        <taxon>Pseudomonadati</taxon>
        <taxon>Pseudomonadota</taxon>
        <taxon>Gammaproteobacteria</taxon>
        <taxon>Oceanospirillales</taxon>
        <taxon>Oceanospirillaceae</taxon>
        <taxon>Marinomonas</taxon>
    </lineage>
</organism>
<dbReference type="Pfam" id="PF13472">
    <property type="entry name" value="Lipase_GDSL_2"/>
    <property type="match status" value="1"/>
</dbReference>
<accession>A0ABT3KJY8</accession>
<gene>
    <name evidence="3" type="ORF">ONZ52_18615</name>
</gene>
<dbReference type="SUPFAM" id="SSF52266">
    <property type="entry name" value="SGNH hydrolase"/>
    <property type="match status" value="1"/>
</dbReference>
<proteinExistence type="inferred from homology"/>
<dbReference type="InterPro" id="IPR036514">
    <property type="entry name" value="SGNH_hydro_sf"/>
</dbReference>
<keyword evidence="4" id="KW-1185">Reference proteome</keyword>
<name>A0ABT3KJY8_9GAMM</name>
<protein>
    <submittedName>
        <fullName evidence="3">GDSL-type esterase/lipase family protein</fullName>
    </submittedName>
</protein>